<feature type="compositionally biased region" description="Pro residues" evidence="1">
    <location>
        <begin position="107"/>
        <end position="116"/>
    </location>
</feature>
<protein>
    <submittedName>
        <fullName evidence="2">Uncharacterized protein</fullName>
    </submittedName>
</protein>
<reference evidence="2" key="1">
    <citation type="journal article" date="2020" name="Stud. Mycol.">
        <title>101 Dothideomycetes genomes: a test case for predicting lifestyles and emergence of pathogens.</title>
        <authorList>
            <person name="Haridas S."/>
            <person name="Albert R."/>
            <person name="Binder M."/>
            <person name="Bloem J."/>
            <person name="Labutti K."/>
            <person name="Salamov A."/>
            <person name="Andreopoulos B."/>
            <person name="Baker S."/>
            <person name="Barry K."/>
            <person name="Bills G."/>
            <person name="Bluhm B."/>
            <person name="Cannon C."/>
            <person name="Castanera R."/>
            <person name="Culley D."/>
            <person name="Daum C."/>
            <person name="Ezra D."/>
            <person name="Gonzalez J."/>
            <person name="Henrissat B."/>
            <person name="Kuo A."/>
            <person name="Liang C."/>
            <person name="Lipzen A."/>
            <person name="Lutzoni F."/>
            <person name="Magnuson J."/>
            <person name="Mondo S."/>
            <person name="Nolan M."/>
            <person name="Ohm R."/>
            <person name="Pangilinan J."/>
            <person name="Park H.-J."/>
            <person name="Ramirez L."/>
            <person name="Alfaro M."/>
            <person name="Sun H."/>
            <person name="Tritt A."/>
            <person name="Yoshinaga Y."/>
            <person name="Zwiers L.-H."/>
            <person name="Turgeon B."/>
            <person name="Goodwin S."/>
            <person name="Spatafora J."/>
            <person name="Crous P."/>
            <person name="Grigoriev I."/>
        </authorList>
    </citation>
    <scope>NUCLEOTIDE SEQUENCE</scope>
    <source>
        <strain evidence="2">CBS 675.92</strain>
    </source>
</reference>
<accession>A0A6A5UFK3</accession>
<keyword evidence="3" id="KW-1185">Reference proteome</keyword>
<evidence type="ECO:0000313" key="2">
    <source>
        <dbReference type="EMBL" id="KAF1963538.1"/>
    </source>
</evidence>
<evidence type="ECO:0000313" key="3">
    <source>
        <dbReference type="Proteomes" id="UP000800035"/>
    </source>
</evidence>
<feature type="compositionally biased region" description="Basic residues" evidence="1">
    <location>
        <begin position="137"/>
        <end position="149"/>
    </location>
</feature>
<feature type="region of interest" description="Disordered" evidence="1">
    <location>
        <begin position="104"/>
        <end position="158"/>
    </location>
</feature>
<organism evidence="2 3">
    <name type="scientific">Byssothecium circinans</name>
    <dbReference type="NCBI Taxonomy" id="147558"/>
    <lineage>
        <taxon>Eukaryota</taxon>
        <taxon>Fungi</taxon>
        <taxon>Dikarya</taxon>
        <taxon>Ascomycota</taxon>
        <taxon>Pezizomycotina</taxon>
        <taxon>Dothideomycetes</taxon>
        <taxon>Pleosporomycetidae</taxon>
        <taxon>Pleosporales</taxon>
        <taxon>Massarineae</taxon>
        <taxon>Massarinaceae</taxon>
        <taxon>Byssothecium</taxon>
    </lineage>
</organism>
<evidence type="ECO:0000256" key="1">
    <source>
        <dbReference type="SAM" id="MobiDB-lite"/>
    </source>
</evidence>
<name>A0A6A5UFK3_9PLEO</name>
<dbReference type="EMBL" id="ML976977">
    <property type="protein sequence ID" value="KAF1963538.1"/>
    <property type="molecule type" value="Genomic_DNA"/>
</dbReference>
<dbReference type="AlphaFoldDB" id="A0A6A5UFK3"/>
<sequence>MHSTAHPQRAAFPALRAWVRWLVDEASCQAILISPHAHGLGSSSHVPFSPTLSSLLSLGRYSGQVANFHLPLPVTPPSGQLYPNTRPGPPLPSRLAPLALSLALAPAPSPSPPPTLRRPDARRSDAQTPFSSSAHGPHQRRDKRPRIRRPSPPLPFPSQQPLWLPYLHPVLSPAPW</sequence>
<proteinExistence type="predicted"/>
<gene>
    <name evidence="2" type="ORF">CC80DRAFT_8305</name>
</gene>
<dbReference type="Proteomes" id="UP000800035">
    <property type="component" value="Unassembled WGS sequence"/>
</dbReference>